<gene>
    <name evidence="7" type="ORF">Goklo_022968</name>
</gene>
<evidence type="ECO:0000256" key="1">
    <source>
        <dbReference type="ARBA" id="ARBA00004370"/>
    </source>
</evidence>
<protein>
    <submittedName>
        <fullName evidence="7">Uncharacterized protein</fullName>
    </submittedName>
</protein>
<evidence type="ECO:0000256" key="6">
    <source>
        <dbReference type="SAM" id="Phobius"/>
    </source>
</evidence>
<evidence type="ECO:0000256" key="4">
    <source>
        <dbReference type="ARBA" id="ARBA00022989"/>
    </source>
</evidence>
<dbReference type="AlphaFoldDB" id="A0A7J8TP62"/>
<organism evidence="7 8">
    <name type="scientific">Gossypium klotzschianum</name>
    <dbReference type="NCBI Taxonomy" id="34286"/>
    <lineage>
        <taxon>Eukaryota</taxon>
        <taxon>Viridiplantae</taxon>
        <taxon>Streptophyta</taxon>
        <taxon>Embryophyta</taxon>
        <taxon>Tracheophyta</taxon>
        <taxon>Spermatophyta</taxon>
        <taxon>Magnoliopsida</taxon>
        <taxon>eudicotyledons</taxon>
        <taxon>Gunneridae</taxon>
        <taxon>Pentapetalae</taxon>
        <taxon>rosids</taxon>
        <taxon>malvids</taxon>
        <taxon>Malvales</taxon>
        <taxon>Malvaceae</taxon>
        <taxon>Malvoideae</taxon>
        <taxon>Gossypium</taxon>
    </lineage>
</organism>
<dbReference type="Pfam" id="PF01679">
    <property type="entry name" value="Pmp3"/>
    <property type="match status" value="1"/>
</dbReference>
<dbReference type="OrthoDB" id="2802411at2759"/>
<feature type="transmembrane region" description="Helical" evidence="6">
    <location>
        <begin position="63"/>
        <end position="86"/>
    </location>
</feature>
<proteinExistence type="inferred from homology"/>
<evidence type="ECO:0000313" key="7">
    <source>
        <dbReference type="EMBL" id="MBA0639977.1"/>
    </source>
</evidence>
<evidence type="ECO:0000256" key="2">
    <source>
        <dbReference type="ARBA" id="ARBA00009530"/>
    </source>
</evidence>
<dbReference type="PANTHER" id="PTHR21659:SF120">
    <property type="entry name" value="HYDROPHOBIC PROTEIN LTI6B"/>
    <property type="match status" value="1"/>
</dbReference>
<evidence type="ECO:0000256" key="3">
    <source>
        <dbReference type="ARBA" id="ARBA00022692"/>
    </source>
</evidence>
<keyword evidence="5 6" id="KW-0472">Membrane</keyword>
<evidence type="ECO:0000256" key="5">
    <source>
        <dbReference type="ARBA" id="ARBA00023136"/>
    </source>
</evidence>
<dbReference type="EMBL" id="JABFAB010000001">
    <property type="protein sequence ID" value="MBA0639977.1"/>
    <property type="molecule type" value="Genomic_DNA"/>
</dbReference>
<dbReference type="InterPro" id="IPR000612">
    <property type="entry name" value="PMP3"/>
</dbReference>
<comment type="similarity">
    <text evidence="2">Belongs to the UPF0057 (PMP3) family.</text>
</comment>
<keyword evidence="3 6" id="KW-0812">Transmembrane</keyword>
<dbReference type="GO" id="GO:0016020">
    <property type="term" value="C:membrane"/>
    <property type="evidence" value="ECO:0007669"/>
    <property type="project" value="UniProtKB-SubCell"/>
</dbReference>
<evidence type="ECO:0000313" key="8">
    <source>
        <dbReference type="Proteomes" id="UP000593573"/>
    </source>
</evidence>
<name>A0A7J8TP62_9ROSI</name>
<sequence length="94" mass="10253">MCICVRCDCCKAKCNCKAGDANCTDLILAMVMPPIGVLRKRGPKLYLSEAKAFFGGTLLQRQFWLSVCLTMALFLPGSIYAVTVVISKENNGTK</sequence>
<keyword evidence="8" id="KW-1185">Reference proteome</keyword>
<comment type="caution">
    <text evidence="7">The sequence shown here is derived from an EMBL/GenBank/DDBJ whole genome shotgun (WGS) entry which is preliminary data.</text>
</comment>
<keyword evidence="4 6" id="KW-1133">Transmembrane helix</keyword>
<accession>A0A7J8TP62</accession>
<reference evidence="7 8" key="1">
    <citation type="journal article" date="2019" name="Genome Biol. Evol.">
        <title>Insights into the evolution of the New World diploid cottons (Gossypium, subgenus Houzingenia) based on genome sequencing.</title>
        <authorList>
            <person name="Grover C.E."/>
            <person name="Arick M.A. 2nd"/>
            <person name="Thrash A."/>
            <person name="Conover J.L."/>
            <person name="Sanders W.S."/>
            <person name="Peterson D.G."/>
            <person name="Frelichowski J.E."/>
            <person name="Scheffler J.A."/>
            <person name="Scheffler B.E."/>
            <person name="Wendel J.F."/>
        </authorList>
    </citation>
    <scope>NUCLEOTIDE SEQUENCE [LARGE SCALE GENOMIC DNA]</scope>
    <source>
        <strain evidence="7">57</strain>
        <tissue evidence="7">Leaf</tissue>
    </source>
</reference>
<dbReference type="Proteomes" id="UP000593573">
    <property type="component" value="Unassembled WGS sequence"/>
</dbReference>
<dbReference type="PANTHER" id="PTHR21659">
    <property type="entry name" value="HYDROPHOBIC PROTEIN RCI2 LOW TEMPERATURE AND SALT RESPONSIVE PROTEIN LTI6 -RELATED"/>
    <property type="match status" value="1"/>
</dbReference>
<comment type="subcellular location">
    <subcellularLocation>
        <location evidence="1">Membrane</location>
    </subcellularLocation>
</comment>